<reference evidence="2" key="2">
    <citation type="submission" date="2025-09" db="UniProtKB">
        <authorList>
            <consortium name="Ensembl"/>
        </authorList>
    </citation>
    <scope>IDENTIFICATION</scope>
</reference>
<keyword evidence="1" id="KW-0472">Membrane</keyword>
<protein>
    <submittedName>
        <fullName evidence="2">Uncharacterized protein</fullName>
    </submittedName>
</protein>
<dbReference type="Ensembl" id="ENSXCOT00000005806.1">
    <property type="protein sequence ID" value="ENSXCOP00000005740.1"/>
    <property type="gene ID" value="ENSXCOG00000004475.1"/>
</dbReference>
<evidence type="ECO:0000256" key="1">
    <source>
        <dbReference type="SAM" id="Phobius"/>
    </source>
</evidence>
<dbReference type="Proteomes" id="UP000261380">
    <property type="component" value="Unplaced"/>
</dbReference>
<evidence type="ECO:0000313" key="3">
    <source>
        <dbReference type="Proteomes" id="UP000261380"/>
    </source>
</evidence>
<keyword evidence="1" id="KW-1133">Transmembrane helix</keyword>
<evidence type="ECO:0000313" key="2">
    <source>
        <dbReference type="Ensembl" id="ENSXCOP00000005740.1"/>
    </source>
</evidence>
<keyword evidence="1" id="KW-0812">Transmembrane</keyword>
<name>A0A3B5L5Q9_9TELE</name>
<sequence>MKRKKKKKKKFRRLKIQTTKEQKNIFFFCLVIPFTFFPCYKLIYLSIDLEHFHQY</sequence>
<organism evidence="2 3">
    <name type="scientific">Xiphophorus couchianus</name>
    <name type="common">Monterrey platyfish</name>
    <dbReference type="NCBI Taxonomy" id="32473"/>
    <lineage>
        <taxon>Eukaryota</taxon>
        <taxon>Metazoa</taxon>
        <taxon>Chordata</taxon>
        <taxon>Craniata</taxon>
        <taxon>Vertebrata</taxon>
        <taxon>Euteleostomi</taxon>
        <taxon>Actinopterygii</taxon>
        <taxon>Neopterygii</taxon>
        <taxon>Teleostei</taxon>
        <taxon>Neoteleostei</taxon>
        <taxon>Acanthomorphata</taxon>
        <taxon>Ovalentaria</taxon>
        <taxon>Atherinomorphae</taxon>
        <taxon>Cyprinodontiformes</taxon>
        <taxon>Poeciliidae</taxon>
        <taxon>Poeciliinae</taxon>
        <taxon>Xiphophorus</taxon>
    </lineage>
</organism>
<keyword evidence="3" id="KW-1185">Reference proteome</keyword>
<feature type="transmembrane region" description="Helical" evidence="1">
    <location>
        <begin position="25"/>
        <end position="47"/>
    </location>
</feature>
<accession>A0A3B5L5Q9</accession>
<proteinExistence type="predicted"/>
<reference evidence="2" key="1">
    <citation type="submission" date="2025-08" db="UniProtKB">
        <authorList>
            <consortium name="Ensembl"/>
        </authorList>
    </citation>
    <scope>IDENTIFICATION</scope>
</reference>
<dbReference type="AlphaFoldDB" id="A0A3B5L5Q9"/>